<dbReference type="EMBL" id="CP060052">
    <property type="protein sequence ID" value="QNE04944.1"/>
    <property type="molecule type" value="Genomic_DNA"/>
</dbReference>
<evidence type="ECO:0000313" key="10">
    <source>
        <dbReference type="EMBL" id="QNE04944.1"/>
    </source>
</evidence>
<dbReference type="GO" id="GO:0004252">
    <property type="term" value="F:serine-type endopeptidase activity"/>
    <property type="evidence" value="ECO:0007669"/>
    <property type="project" value="InterPro"/>
</dbReference>
<dbReference type="Pfam" id="PF10502">
    <property type="entry name" value="Peptidase_S26"/>
    <property type="match status" value="1"/>
</dbReference>
<evidence type="ECO:0000256" key="5">
    <source>
        <dbReference type="ARBA" id="ARBA00022801"/>
    </source>
</evidence>
<keyword evidence="5 7" id="KW-0378">Hydrolase</keyword>
<evidence type="ECO:0000256" key="1">
    <source>
        <dbReference type="ARBA" id="ARBA00000677"/>
    </source>
</evidence>
<reference evidence="10 11" key="1">
    <citation type="submission" date="2020-08" db="EMBL/GenBank/DDBJ databases">
        <authorList>
            <person name="Liu G."/>
            <person name="Sun C."/>
        </authorList>
    </citation>
    <scope>NUCLEOTIDE SEQUENCE [LARGE SCALE GENOMIC DNA]</scope>
    <source>
        <strain evidence="10 11">OT19</strain>
    </source>
</reference>
<dbReference type="AlphaFoldDB" id="A0A7G6VT79"/>
<dbReference type="GO" id="GO:0016020">
    <property type="term" value="C:membrane"/>
    <property type="evidence" value="ECO:0007669"/>
    <property type="project" value="UniProtKB-SubCell"/>
</dbReference>
<dbReference type="GO" id="GO:0006465">
    <property type="term" value="P:signal peptide processing"/>
    <property type="evidence" value="ECO:0007669"/>
    <property type="project" value="InterPro"/>
</dbReference>
<evidence type="ECO:0000256" key="4">
    <source>
        <dbReference type="ARBA" id="ARBA00019232"/>
    </source>
</evidence>
<organism evidence="10 11">
    <name type="scientific">Croceicoccus marinus</name>
    <dbReference type="NCBI Taxonomy" id="450378"/>
    <lineage>
        <taxon>Bacteria</taxon>
        <taxon>Pseudomonadati</taxon>
        <taxon>Pseudomonadota</taxon>
        <taxon>Alphaproteobacteria</taxon>
        <taxon>Sphingomonadales</taxon>
        <taxon>Erythrobacteraceae</taxon>
        <taxon>Croceicoccus</taxon>
    </lineage>
</organism>
<dbReference type="PROSITE" id="PS00760">
    <property type="entry name" value="SPASE_I_2"/>
    <property type="match status" value="1"/>
</dbReference>
<name>A0A7G6VT79_9SPHN</name>
<dbReference type="CDD" id="cd06530">
    <property type="entry name" value="S26_SPase_I"/>
    <property type="match status" value="1"/>
</dbReference>
<evidence type="ECO:0000259" key="9">
    <source>
        <dbReference type="Pfam" id="PF10502"/>
    </source>
</evidence>
<feature type="active site" evidence="6">
    <location>
        <position position="82"/>
    </location>
</feature>
<dbReference type="PANTHER" id="PTHR43390:SF1">
    <property type="entry name" value="CHLOROPLAST PROCESSING PEPTIDASE"/>
    <property type="match status" value="1"/>
</dbReference>
<evidence type="ECO:0000256" key="3">
    <source>
        <dbReference type="ARBA" id="ARBA00013208"/>
    </source>
</evidence>
<keyword evidence="7" id="KW-0812">Transmembrane</keyword>
<dbReference type="InterPro" id="IPR036286">
    <property type="entry name" value="LexA/Signal_pep-like_sf"/>
</dbReference>
<comment type="similarity">
    <text evidence="2 7">Belongs to the peptidase S26 family.</text>
</comment>
<sequence>MQISGPSKNGDGTPERPPADRQPADRQPGSGDPFARPACAAPRAEKKEKKEDSFPVFLLKLAVIVFIFRSFVFSPFNIPSESMLPRLLIGDYLLASKWSYGYTRYSLPFSMPLIPGRIFASTPERGDVAIFKAPPDAANDYIKRIIGLPGDQVQMRGGQLFINGQAIPKRRIEDLLLPVTQNMLDAAAISGRGSPCIDARFEEQGVAGTRFCRYPRYVETLPSGRSYQVLDLIDTPQDDTPVFTVPEGHVFAMGDNRDNSEDSRFPARIGGGIGMVPMENLVGKAQVTMFSTDGSAEWFLPWTWFQATRWDRIGKTF</sequence>
<dbReference type="GO" id="GO:0009003">
    <property type="term" value="F:signal peptidase activity"/>
    <property type="evidence" value="ECO:0007669"/>
    <property type="project" value="UniProtKB-EC"/>
</dbReference>
<keyword evidence="7" id="KW-0645">Protease</keyword>
<evidence type="ECO:0000256" key="2">
    <source>
        <dbReference type="ARBA" id="ARBA00009370"/>
    </source>
</evidence>
<keyword evidence="7" id="KW-0472">Membrane</keyword>
<keyword evidence="7" id="KW-1133">Transmembrane helix</keyword>
<dbReference type="InterPro" id="IPR019757">
    <property type="entry name" value="Pept_S26A_signal_pept_1_Lys-AS"/>
</dbReference>
<evidence type="ECO:0000256" key="7">
    <source>
        <dbReference type="RuleBase" id="RU362042"/>
    </source>
</evidence>
<evidence type="ECO:0000256" key="8">
    <source>
        <dbReference type="SAM" id="MobiDB-lite"/>
    </source>
</evidence>
<feature type="region of interest" description="Disordered" evidence="8">
    <location>
        <begin position="1"/>
        <end position="46"/>
    </location>
</feature>
<dbReference type="SUPFAM" id="SSF51306">
    <property type="entry name" value="LexA/Signal peptidase"/>
    <property type="match status" value="1"/>
</dbReference>
<gene>
    <name evidence="10" type="primary">lepB</name>
    <name evidence="10" type="ORF">H4O24_13685</name>
</gene>
<feature type="transmembrane region" description="Helical" evidence="7">
    <location>
        <begin position="56"/>
        <end position="76"/>
    </location>
</feature>
<dbReference type="Proteomes" id="UP000515297">
    <property type="component" value="Chromosome"/>
</dbReference>
<evidence type="ECO:0000313" key="11">
    <source>
        <dbReference type="Proteomes" id="UP000515297"/>
    </source>
</evidence>
<evidence type="ECO:0000256" key="6">
    <source>
        <dbReference type="PIRSR" id="PIRSR600223-1"/>
    </source>
</evidence>
<feature type="active site" evidence="6">
    <location>
        <position position="143"/>
    </location>
</feature>
<proteinExistence type="inferred from homology"/>
<comment type="subcellular location">
    <subcellularLocation>
        <location evidence="7">Membrane</location>
        <topology evidence="7">Single-pass type II membrane protein</topology>
    </subcellularLocation>
</comment>
<dbReference type="Gene3D" id="2.10.109.10">
    <property type="entry name" value="Umud Fragment, subunit A"/>
    <property type="match status" value="1"/>
</dbReference>
<protein>
    <recommendedName>
        <fullName evidence="4 7">Signal peptidase I</fullName>
        <ecNumber evidence="3 7">3.4.21.89</ecNumber>
    </recommendedName>
</protein>
<dbReference type="RefSeq" id="WP_185884179.1">
    <property type="nucleotide sequence ID" value="NZ_CP060052.1"/>
</dbReference>
<dbReference type="PANTHER" id="PTHR43390">
    <property type="entry name" value="SIGNAL PEPTIDASE I"/>
    <property type="match status" value="1"/>
</dbReference>
<feature type="compositionally biased region" description="Basic and acidic residues" evidence="8">
    <location>
        <begin position="13"/>
        <end position="24"/>
    </location>
</feature>
<dbReference type="PRINTS" id="PR00727">
    <property type="entry name" value="LEADERPTASE"/>
</dbReference>
<comment type="catalytic activity">
    <reaction evidence="1 7">
        <text>Cleavage of hydrophobic, N-terminal signal or leader sequences from secreted and periplasmic proteins.</text>
        <dbReference type="EC" id="3.4.21.89"/>
    </reaction>
</comment>
<accession>A0A7G6VT79</accession>
<dbReference type="InterPro" id="IPR019533">
    <property type="entry name" value="Peptidase_S26"/>
</dbReference>
<dbReference type="InterPro" id="IPR000223">
    <property type="entry name" value="Pept_S26A_signal_pept_1"/>
</dbReference>
<dbReference type="NCBIfam" id="TIGR02227">
    <property type="entry name" value="sigpep_I_bact"/>
    <property type="match status" value="1"/>
</dbReference>
<dbReference type="EC" id="3.4.21.89" evidence="3 7"/>
<feature type="domain" description="Peptidase S26" evidence="9">
    <location>
        <begin position="58"/>
        <end position="289"/>
    </location>
</feature>